<feature type="repeat" description="ANK" evidence="8">
    <location>
        <begin position="55"/>
        <end position="87"/>
    </location>
</feature>
<keyword evidence="3" id="KW-0256">Endoplasmic reticulum</keyword>
<organism evidence="11 12">
    <name type="scientific">Tetradesmus obliquus</name>
    <name type="common">Green alga</name>
    <name type="synonym">Acutodesmus obliquus</name>
    <dbReference type="NCBI Taxonomy" id="3088"/>
    <lineage>
        <taxon>Eukaryota</taxon>
        <taxon>Viridiplantae</taxon>
        <taxon>Chlorophyta</taxon>
        <taxon>core chlorophytes</taxon>
        <taxon>Chlorophyceae</taxon>
        <taxon>CS clade</taxon>
        <taxon>Sphaeropleales</taxon>
        <taxon>Scenedesmaceae</taxon>
        <taxon>Tetradesmus</taxon>
    </lineage>
</organism>
<keyword evidence="12" id="KW-1185">Reference proteome</keyword>
<dbReference type="InterPro" id="IPR055285">
    <property type="entry name" value="ANKRD13_C"/>
</dbReference>
<dbReference type="PROSITE" id="PS50088">
    <property type="entry name" value="ANK_REPEAT"/>
    <property type="match status" value="1"/>
</dbReference>
<feature type="compositionally biased region" description="Acidic residues" evidence="9">
    <location>
        <begin position="521"/>
        <end position="535"/>
    </location>
</feature>
<evidence type="ECO:0000256" key="7">
    <source>
        <dbReference type="ARBA" id="ARBA00037107"/>
    </source>
</evidence>
<evidence type="ECO:0000256" key="6">
    <source>
        <dbReference type="ARBA" id="ARBA00023186"/>
    </source>
</evidence>
<dbReference type="Proteomes" id="UP001244341">
    <property type="component" value="Chromosome 1b"/>
</dbReference>
<dbReference type="InterPro" id="IPR002110">
    <property type="entry name" value="Ankyrin_rpt"/>
</dbReference>
<feature type="region of interest" description="Disordered" evidence="9">
    <location>
        <begin position="345"/>
        <end position="375"/>
    </location>
</feature>
<evidence type="ECO:0000313" key="11">
    <source>
        <dbReference type="EMBL" id="WIA08298.1"/>
    </source>
</evidence>
<protein>
    <recommendedName>
        <fullName evidence="10">Ankyrin repeat domain-containing protein</fullName>
    </recommendedName>
</protein>
<evidence type="ECO:0000256" key="5">
    <source>
        <dbReference type="ARBA" id="ARBA00023136"/>
    </source>
</evidence>
<reference evidence="11 12" key="1">
    <citation type="submission" date="2023-05" db="EMBL/GenBank/DDBJ databases">
        <title>A 100% complete, gapless, phased diploid assembly of the Scenedesmus obliquus UTEX 3031 genome.</title>
        <authorList>
            <person name="Biondi T.C."/>
            <person name="Hanschen E.R."/>
            <person name="Kwon T."/>
            <person name="Eng W."/>
            <person name="Kruse C.P.S."/>
            <person name="Koehler S.I."/>
            <person name="Kunde Y."/>
            <person name="Gleasner C.D."/>
            <person name="You Mak K.T."/>
            <person name="Polle J."/>
            <person name="Hovde B.T."/>
            <person name="Starkenburg S.R."/>
        </authorList>
    </citation>
    <scope>NUCLEOTIDE SEQUENCE [LARGE SCALE GENOMIC DNA]</scope>
    <source>
        <strain evidence="11 12">DOE0152z</strain>
    </source>
</reference>
<dbReference type="EMBL" id="CP126208">
    <property type="protein sequence ID" value="WIA08298.1"/>
    <property type="molecule type" value="Genomic_DNA"/>
</dbReference>
<evidence type="ECO:0000256" key="9">
    <source>
        <dbReference type="SAM" id="MobiDB-lite"/>
    </source>
</evidence>
<feature type="domain" description="Ankyrin repeat" evidence="10">
    <location>
        <begin position="178"/>
        <end position="454"/>
    </location>
</feature>
<dbReference type="PANTHER" id="PTHR12447:SF25">
    <property type="entry name" value="ANKYRIN REPEAT DOMAIN-CONTAINING PROTEIN 13C"/>
    <property type="match status" value="1"/>
</dbReference>
<dbReference type="InterPro" id="IPR036770">
    <property type="entry name" value="Ankyrin_rpt-contain_sf"/>
</dbReference>
<evidence type="ECO:0000313" key="12">
    <source>
        <dbReference type="Proteomes" id="UP001244341"/>
    </source>
</evidence>
<dbReference type="Gene3D" id="1.25.40.20">
    <property type="entry name" value="Ankyrin repeat-containing domain"/>
    <property type="match status" value="1"/>
</dbReference>
<dbReference type="SMART" id="SM00248">
    <property type="entry name" value="ANK"/>
    <property type="match status" value="2"/>
</dbReference>
<evidence type="ECO:0000256" key="2">
    <source>
        <dbReference type="ARBA" id="ARBA00022737"/>
    </source>
</evidence>
<evidence type="ECO:0000256" key="4">
    <source>
        <dbReference type="ARBA" id="ARBA00023043"/>
    </source>
</evidence>
<feature type="compositionally biased region" description="Basic and acidic residues" evidence="9">
    <location>
        <begin position="536"/>
        <end position="556"/>
    </location>
</feature>
<dbReference type="Pfam" id="PF12796">
    <property type="entry name" value="Ank_2"/>
    <property type="match status" value="1"/>
</dbReference>
<keyword evidence="6" id="KW-0143">Chaperone</keyword>
<comment type="subcellular location">
    <subcellularLocation>
        <location evidence="1">Endoplasmic reticulum membrane</location>
    </subcellularLocation>
</comment>
<keyword evidence="5" id="KW-0472">Membrane</keyword>
<feature type="region of interest" description="Disordered" evidence="9">
    <location>
        <begin position="521"/>
        <end position="592"/>
    </location>
</feature>
<keyword evidence="4 8" id="KW-0040">ANK repeat</keyword>
<proteinExistence type="predicted"/>
<dbReference type="Pfam" id="PF11904">
    <property type="entry name" value="ANKRD13_C"/>
    <property type="match status" value="1"/>
</dbReference>
<keyword evidence="2" id="KW-0677">Repeat</keyword>
<accession>A0ABY8TLB7</accession>
<evidence type="ECO:0000256" key="8">
    <source>
        <dbReference type="PROSITE-ProRule" id="PRU00023"/>
    </source>
</evidence>
<evidence type="ECO:0000259" key="10">
    <source>
        <dbReference type="Pfam" id="PF11904"/>
    </source>
</evidence>
<evidence type="ECO:0000256" key="1">
    <source>
        <dbReference type="ARBA" id="ARBA00004586"/>
    </source>
</evidence>
<gene>
    <name evidence="11" type="ORF">OEZ85_007741</name>
</gene>
<sequence>MNEEEVFYDADDEYCDPGTGASYSLHRAAFENDVAKLTALLQETAPEQRSLLDLHGNNPLHIAALRGNTGAVQALLDAGLSPSNRSSRGWTPLDEACACRSMAAARLLQRALLAEVKGEMKAKRAQLLDTMRSMPDYSLQLKWQIGSSLPGLGMLLRRYAPHDTYTIWKTSWVDLSADKKALKLEGRAEEQELEAELAAAMERDVDKLRMKPRQFKFTPVRGWLGGALTEKVEGWKCAVYEAAGKLLAVSTSKARLRLPKGASFDDYLAAEYEADEVTETLIDPLNPASMGPGGSSNGSKHRSRDKSSHAGYDEKGSLTYGGSSSAADDSMGLGSDADFEALMWNEPSSSSSSSKKDKKAASKKGSSSSGEVDGAAAGGGRLLRARCWMAQDFPMQLAQLLPLLDVIGTANKHMAKVGKFLAKYSQMDMFPVKLQVPLLLTVYVLVSFKAFHPLLPGSATPPPAPEFFDVPESYKRRLLSEVMDKAAANMMGMGPGRGSSRGGSSGGGSCFYGGDEGEEDMLGIFGGDDEDEEDFLAGRDEELQREFERLRDEREGVSAGGSSSSKGKRKQKAQKGLFGSGLDADMQESSKW</sequence>
<feature type="region of interest" description="Disordered" evidence="9">
    <location>
        <begin position="280"/>
        <end position="328"/>
    </location>
</feature>
<dbReference type="PANTHER" id="PTHR12447">
    <property type="entry name" value="ANKYRIN REPEAT DOMAIN-CONTAINING PROTEIN 13"/>
    <property type="match status" value="1"/>
</dbReference>
<comment type="function">
    <text evidence="7">Acts as a molecular chaperone for G protein-coupled receptors, regulating their biogenesis and exit from the ER.</text>
</comment>
<feature type="compositionally biased region" description="Basic and acidic residues" evidence="9">
    <location>
        <begin position="305"/>
        <end position="316"/>
    </location>
</feature>
<dbReference type="SUPFAM" id="SSF48403">
    <property type="entry name" value="Ankyrin repeat"/>
    <property type="match status" value="1"/>
</dbReference>
<name>A0ABY8TLB7_TETOB</name>
<dbReference type="InterPro" id="IPR021832">
    <property type="entry name" value="ANKRD13"/>
</dbReference>
<dbReference type="PROSITE" id="PS50297">
    <property type="entry name" value="ANK_REP_REGION"/>
    <property type="match status" value="1"/>
</dbReference>
<evidence type="ECO:0000256" key="3">
    <source>
        <dbReference type="ARBA" id="ARBA00022824"/>
    </source>
</evidence>